<keyword evidence="5" id="KW-0808">Transferase</keyword>
<protein>
    <recommendedName>
        <fullName evidence="4">polynucleotide adenylyltransferase</fullName>
        <ecNumber evidence="4">2.7.7.19</ecNumber>
    </recommendedName>
</protein>
<feature type="domain" description="Poly(A) RNA polymerase mitochondrial-like central palm" evidence="10">
    <location>
        <begin position="85"/>
        <end position="210"/>
    </location>
</feature>
<dbReference type="GO" id="GO:0046872">
    <property type="term" value="F:metal ion binding"/>
    <property type="evidence" value="ECO:0007669"/>
    <property type="project" value="UniProtKB-KW"/>
</dbReference>
<dbReference type="Proteomes" id="UP000654370">
    <property type="component" value="Unassembled WGS sequence"/>
</dbReference>
<dbReference type="EMBL" id="JAEPQZ010000008">
    <property type="protein sequence ID" value="KAG2178205.1"/>
    <property type="molecule type" value="Genomic_DNA"/>
</dbReference>
<dbReference type="Gene3D" id="1.10.1410.10">
    <property type="match status" value="1"/>
</dbReference>
<keyword evidence="6" id="KW-0479">Metal-binding</keyword>
<feature type="region of interest" description="Disordered" evidence="8">
    <location>
        <begin position="400"/>
        <end position="422"/>
    </location>
</feature>
<organism evidence="11 12">
    <name type="scientific">Mortierella isabellina</name>
    <name type="common">Filamentous fungus</name>
    <name type="synonym">Umbelopsis isabellina</name>
    <dbReference type="NCBI Taxonomy" id="91625"/>
    <lineage>
        <taxon>Eukaryota</taxon>
        <taxon>Fungi</taxon>
        <taxon>Fungi incertae sedis</taxon>
        <taxon>Mucoromycota</taxon>
        <taxon>Mucoromycotina</taxon>
        <taxon>Umbelopsidomycetes</taxon>
        <taxon>Umbelopsidales</taxon>
        <taxon>Umbelopsidaceae</taxon>
        <taxon>Umbelopsis</taxon>
    </lineage>
</organism>
<keyword evidence="7" id="KW-0460">Magnesium</keyword>
<gene>
    <name evidence="11" type="ORF">INT43_003458</name>
</gene>
<evidence type="ECO:0000313" key="11">
    <source>
        <dbReference type="EMBL" id="KAG2178205.1"/>
    </source>
</evidence>
<evidence type="ECO:0000256" key="2">
    <source>
        <dbReference type="ARBA" id="ARBA00001946"/>
    </source>
</evidence>
<accession>A0A8H7UCT2</accession>
<dbReference type="GO" id="GO:1990817">
    <property type="term" value="F:poly(A) RNA polymerase activity"/>
    <property type="evidence" value="ECO:0007669"/>
    <property type="project" value="UniProtKB-EC"/>
</dbReference>
<name>A0A8H7UCT2_MORIS</name>
<evidence type="ECO:0000256" key="4">
    <source>
        <dbReference type="ARBA" id="ARBA00012388"/>
    </source>
</evidence>
<proteinExistence type="inferred from homology"/>
<dbReference type="GO" id="GO:0031123">
    <property type="term" value="P:RNA 3'-end processing"/>
    <property type="evidence" value="ECO:0007669"/>
    <property type="project" value="TreeGrafter"/>
</dbReference>
<evidence type="ECO:0000256" key="5">
    <source>
        <dbReference type="ARBA" id="ARBA00022679"/>
    </source>
</evidence>
<comment type="cofactor">
    <cofactor evidence="2">
        <name>Mg(2+)</name>
        <dbReference type="ChEBI" id="CHEBI:18420"/>
    </cofactor>
</comment>
<comment type="caution">
    <text evidence="11">The sequence shown here is derived from an EMBL/GenBank/DDBJ whole genome shotgun (WGS) entry which is preliminary data.</text>
</comment>
<evidence type="ECO:0000256" key="1">
    <source>
        <dbReference type="ARBA" id="ARBA00001936"/>
    </source>
</evidence>
<sequence length="477" mass="54362">MNLAEDTLLSKALGDEHQSLENTHTKKHVDMAKQHSNLTPDAADAHPSSYYPVPAIIKLASEPLDVPPEHLESSDENMLCYEALSLYESLLPTKESHERRNELANKINSLLKAEWPSCDFKLHVFGSSQNRLGTNFSDVDICVETTSKDLENVRILAKGLKKYGMQRVQCIPWAKVPIVRLWDKDLNLACDINVNNTIALCNTRMIRTYIDIDPRVRPLAMIIKHWAKQRQLSDAGNGGTLSTYAWTCMILNFLQMRQPPILPTLHDQTGEKPPTWFNDDLSSLRGFGKANNESVAGLLYAFFRHFAVEFDYSYHVMSLRYGKYLDKHSKGWDFGRNYRMLCIEEPFDTSRNLGNSVDDISVFGLRKEFQRGVAILYEQCNLSLLCEPYKYNHVIQPVNDSSRADESSPTSETSVASQSLQAPVWVKPKQPPSIRSITEDENDFRPPIRKIDLDTIHTDTVARVKLPRHRPVVKTFP</sequence>
<comment type="similarity">
    <text evidence="3">Belongs to the DNA polymerase type-B-like family.</text>
</comment>
<dbReference type="OrthoDB" id="2274644at2759"/>
<dbReference type="SUPFAM" id="SSF81631">
    <property type="entry name" value="PAP/OAS1 substrate-binding domain"/>
    <property type="match status" value="1"/>
</dbReference>
<dbReference type="CDD" id="cd05402">
    <property type="entry name" value="NT_PAP_TUTase"/>
    <property type="match status" value="1"/>
</dbReference>
<dbReference type="PANTHER" id="PTHR12271">
    <property type="entry name" value="POLY A POLYMERASE CID PAP -RELATED"/>
    <property type="match status" value="1"/>
</dbReference>
<dbReference type="GO" id="GO:0010605">
    <property type="term" value="P:negative regulation of macromolecule metabolic process"/>
    <property type="evidence" value="ECO:0007669"/>
    <property type="project" value="UniProtKB-ARBA"/>
</dbReference>
<evidence type="ECO:0000259" key="9">
    <source>
        <dbReference type="Pfam" id="PF03828"/>
    </source>
</evidence>
<dbReference type="AlphaFoldDB" id="A0A8H7UCT2"/>
<dbReference type="Gene3D" id="3.30.460.10">
    <property type="entry name" value="Beta Polymerase, domain 2"/>
    <property type="match status" value="1"/>
</dbReference>
<keyword evidence="12" id="KW-1185">Reference proteome</keyword>
<dbReference type="EC" id="2.7.7.19" evidence="4"/>
<evidence type="ECO:0000256" key="7">
    <source>
        <dbReference type="ARBA" id="ARBA00022842"/>
    </source>
</evidence>
<dbReference type="Pfam" id="PF03828">
    <property type="entry name" value="PAP_assoc"/>
    <property type="match status" value="1"/>
</dbReference>
<evidence type="ECO:0000313" key="12">
    <source>
        <dbReference type="Proteomes" id="UP000654370"/>
    </source>
</evidence>
<evidence type="ECO:0000256" key="3">
    <source>
        <dbReference type="ARBA" id="ARBA00008593"/>
    </source>
</evidence>
<feature type="compositionally biased region" description="Polar residues" evidence="8">
    <location>
        <begin position="407"/>
        <end position="421"/>
    </location>
</feature>
<dbReference type="Pfam" id="PF22600">
    <property type="entry name" value="MTPAP-like_central"/>
    <property type="match status" value="1"/>
</dbReference>
<feature type="domain" description="PAP-associated" evidence="9">
    <location>
        <begin position="295"/>
        <end position="350"/>
    </location>
</feature>
<dbReference type="InterPro" id="IPR043519">
    <property type="entry name" value="NT_sf"/>
</dbReference>
<evidence type="ECO:0000256" key="6">
    <source>
        <dbReference type="ARBA" id="ARBA00022723"/>
    </source>
</evidence>
<reference evidence="11" key="1">
    <citation type="submission" date="2020-12" db="EMBL/GenBank/DDBJ databases">
        <title>Metabolic potential, ecology and presence of endohyphal bacteria is reflected in genomic diversity of Mucoromycotina.</title>
        <authorList>
            <person name="Muszewska A."/>
            <person name="Okrasinska A."/>
            <person name="Steczkiewicz K."/>
            <person name="Drgas O."/>
            <person name="Orlowska M."/>
            <person name="Perlinska-Lenart U."/>
            <person name="Aleksandrzak-Piekarczyk T."/>
            <person name="Szatraj K."/>
            <person name="Zielenkiewicz U."/>
            <person name="Pilsyk S."/>
            <person name="Malc E."/>
            <person name="Mieczkowski P."/>
            <person name="Kruszewska J.S."/>
            <person name="Biernat P."/>
            <person name="Pawlowska J."/>
        </authorList>
    </citation>
    <scope>NUCLEOTIDE SEQUENCE</scope>
    <source>
        <strain evidence="11">WA0000067209</strain>
    </source>
</reference>
<evidence type="ECO:0000256" key="8">
    <source>
        <dbReference type="SAM" id="MobiDB-lite"/>
    </source>
</evidence>
<dbReference type="PANTHER" id="PTHR12271:SF113">
    <property type="entry name" value="POLY(A) RNA POLYMERASE CID11"/>
    <property type="match status" value="1"/>
</dbReference>
<evidence type="ECO:0000259" key="10">
    <source>
        <dbReference type="Pfam" id="PF22600"/>
    </source>
</evidence>
<dbReference type="SUPFAM" id="SSF81301">
    <property type="entry name" value="Nucleotidyltransferase"/>
    <property type="match status" value="1"/>
</dbReference>
<comment type="cofactor">
    <cofactor evidence="1">
        <name>Mn(2+)</name>
        <dbReference type="ChEBI" id="CHEBI:29035"/>
    </cofactor>
</comment>
<dbReference type="InterPro" id="IPR054708">
    <property type="entry name" value="MTPAP-like_central"/>
</dbReference>
<dbReference type="InterPro" id="IPR002058">
    <property type="entry name" value="PAP_assoc"/>
</dbReference>